<dbReference type="EMBL" id="AOCG01000002">
    <property type="protein sequence ID" value="EUJ21531.1"/>
    <property type="molecule type" value="Genomic_DNA"/>
</dbReference>
<feature type="transmembrane region" description="Helical" evidence="1">
    <location>
        <begin position="48"/>
        <end position="68"/>
    </location>
</feature>
<evidence type="ECO:0000313" key="2">
    <source>
        <dbReference type="EMBL" id="EUJ21531.1"/>
    </source>
</evidence>
<dbReference type="PATRIC" id="fig|1265818.5.peg.471"/>
<keyword evidence="1" id="KW-0812">Transmembrane</keyword>
<name>W7BEH1_9LIST</name>
<organism evidence="2 3">
    <name type="scientific">Listeria aquatica FSL S10-1188</name>
    <dbReference type="NCBI Taxonomy" id="1265818"/>
    <lineage>
        <taxon>Bacteria</taxon>
        <taxon>Bacillati</taxon>
        <taxon>Bacillota</taxon>
        <taxon>Bacilli</taxon>
        <taxon>Bacillales</taxon>
        <taxon>Listeriaceae</taxon>
        <taxon>Listeria</taxon>
    </lineage>
</organism>
<gene>
    <name evidence="2" type="ORF">MAQA_02332</name>
</gene>
<evidence type="ECO:0000313" key="3">
    <source>
        <dbReference type="Proteomes" id="UP000019246"/>
    </source>
</evidence>
<dbReference type="AlphaFoldDB" id="W7BEH1"/>
<feature type="transmembrane region" description="Helical" evidence="1">
    <location>
        <begin position="16"/>
        <end position="36"/>
    </location>
</feature>
<keyword evidence="3" id="KW-1185">Reference proteome</keyword>
<sequence length="79" mass="9221">MPHDAYAKFQFRFQDIIFGIILGCTVYMLEVAAYFMVTKKSLIVDIAFYFKGTLNFFIFLVSSGISVLEELVWRQALFF</sequence>
<reference evidence="2 3" key="1">
    <citation type="journal article" date="2014" name="Int. J. Syst. Evol. Microbiol.">
        <title>Listeria floridensis sp. nov., Listeria aquatica sp. nov., Listeria cornellensis sp. nov., Listeria riparia sp. nov. and Listeria grandensis sp. nov., from agricultural and natural environments.</title>
        <authorList>
            <person name="den Bakker H.C."/>
            <person name="Warchocki S."/>
            <person name="Wright E.M."/>
            <person name="Allred A.F."/>
            <person name="Ahlstrom C."/>
            <person name="Manuel C.S."/>
            <person name="Stasiewicz M.J."/>
            <person name="Burrell A."/>
            <person name="Roof S."/>
            <person name="Strawn L."/>
            <person name="Fortes E.D."/>
            <person name="Nightingale K.K."/>
            <person name="Kephart D."/>
            <person name="Wiedmann M."/>
        </authorList>
    </citation>
    <scope>NUCLEOTIDE SEQUENCE [LARGE SCALE GENOMIC DNA]</scope>
    <source>
        <strain evidence="2 3">FSL S10-1188</strain>
    </source>
</reference>
<evidence type="ECO:0000256" key="1">
    <source>
        <dbReference type="SAM" id="Phobius"/>
    </source>
</evidence>
<dbReference type="STRING" id="1265818.MAQA_02332"/>
<keyword evidence="1" id="KW-0472">Membrane</keyword>
<proteinExistence type="predicted"/>
<accession>W7BEH1</accession>
<comment type="caution">
    <text evidence="2">The sequence shown here is derived from an EMBL/GenBank/DDBJ whole genome shotgun (WGS) entry which is preliminary data.</text>
</comment>
<dbReference type="Proteomes" id="UP000019246">
    <property type="component" value="Unassembled WGS sequence"/>
</dbReference>
<keyword evidence="1" id="KW-1133">Transmembrane helix</keyword>
<protein>
    <submittedName>
        <fullName evidence="2">Uncharacterized protein</fullName>
    </submittedName>
</protein>